<accession>A0A0V0YW68</accession>
<dbReference type="AlphaFoldDB" id="A0A0V0YW68"/>
<proteinExistence type="predicted"/>
<name>A0A0V0YW68_TRIBR</name>
<evidence type="ECO:0000313" key="3">
    <source>
        <dbReference type="Proteomes" id="UP000054653"/>
    </source>
</evidence>
<keyword evidence="1" id="KW-1133">Transmembrane helix</keyword>
<keyword evidence="1" id="KW-0812">Transmembrane</keyword>
<dbReference type="EMBL" id="JYDI01005811">
    <property type="protein sequence ID" value="KRY04259.1"/>
    <property type="molecule type" value="Genomic_DNA"/>
</dbReference>
<organism evidence="2 3">
    <name type="scientific">Trichinella britovi</name>
    <name type="common">Parasitic roundworm</name>
    <dbReference type="NCBI Taxonomy" id="45882"/>
    <lineage>
        <taxon>Eukaryota</taxon>
        <taxon>Metazoa</taxon>
        <taxon>Ecdysozoa</taxon>
        <taxon>Nematoda</taxon>
        <taxon>Enoplea</taxon>
        <taxon>Dorylaimia</taxon>
        <taxon>Trichinellida</taxon>
        <taxon>Trichinellidae</taxon>
        <taxon>Trichinella</taxon>
    </lineage>
</organism>
<evidence type="ECO:0000313" key="2">
    <source>
        <dbReference type="EMBL" id="KRY04259.1"/>
    </source>
</evidence>
<gene>
    <name evidence="2" type="ORF">T03_216</name>
</gene>
<keyword evidence="1" id="KW-0472">Membrane</keyword>
<evidence type="ECO:0000256" key="1">
    <source>
        <dbReference type="SAM" id="Phobius"/>
    </source>
</evidence>
<sequence>MRSFLQKMKMKTPKLQSEEEYGSCVYMGVGKLPGACLCLHCRRSLFPIYIFIVCCFVVSMPSGKRETERKVNAP</sequence>
<feature type="transmembrane region" description="Helical" evidence="1">
    <location>
        <begin position="45"/>
        <end position="62"/>
    </location>
</feature>
<protein>
    <submittedName>
        <fullName evidence="2">Uncharacterized protein</fullName>
    </submittedName>
</protein>
<feature type="non-terminal residue" evidence="2">
    <location>
        <position position="74"/>
    </location>
</feature>
<dbReference type="Proteomes" id="UP000054653">
    <property type="component" value="Unassembled WGS sequence"/>
</dbReference>
<keyword evidence="3" id="KW-1185">Reference proteome</keyword>
<comment type="caution">
    <text evidence="2">The sequence shown here is derived from an EMBL/GenBank/DDBJ whole genome shotgun (WGS) entry which is preliminary data.</text>
</comment>
<reference evidence="2 3" key="1">
    <citation type="submission" date="2015-01" db="EMBL/GenBank/DDBJ databases">
        <title>Evolution of Trichinella species and genotypes.</title>
        <authorList>
            <person name="Korhonen P.K."/>
            <person name="Edoardo P."/>
            <person name="Giuseppe L.R."/>
            <person name="Gasser R.B."/>
        </authorList>
    </citation>
    <scope>NUCLEOTIDE SEQUENCE [LARGE SCALE GENOMIC DNA]</scope>
    <source>
        <strain evidence="2">ISS120</strain>
    </source>
</reference>
<dbReference type="OMA" id="GSCVYMG"/>